<evidence type="ECO:0000256" key="1">
    <source>
        <dbReference type="SAM" id="MobiDB-lite"/>
    </source>
</evidence>
<name>A0A388KQV0_CHABU</name>
<feature type="domain" description="F-box" evidence="2">
    <location>
        <begin position="649"/>
        <end position="695"/>
    </location>
</feature>
<feature type="compositionally biased region" description="Gly residues" evidence="1">
    <location>
        <begin position="375"/>
        <end position="397"/>
    </location>
</feature>
<dbReference type="STRING" id="69332.A0A388KQV0"/>
<dbReference type="FunFam" id="3.80.10.10:FF:000357">
    <property type="entry name" value="F-box/LRR-repeat protein 15"/>
    <property type="match status" value="1"/>
</dbReference>
<comment type="caution">
    <text evidence="3">The sequence shown here is derived from an EMBL/GenBank/DDBJ whole genome shotgun (WGS) entry which is preliminary data.</text>
</comment>
<feature type="compositionally biased region" description="Basic and acidic residues" evidence="1">
    <location>
        <begin position="23"/>
        <end position="32"/>
    </location>
</feature>
<dbReference type="SMART" id="SM00256">
    <property type="entry name" value="FBOX"/>
    <property type="match status" value="1"/>
</dbReference>
<dbReference type="OrthoDB" id="550575at2759"/>
<reference evidence="3 4" key="1">
    <citation type="journal article" date="2018" name="Cell">
        <title>The Chara Genome: Secondary Complexity and Implications for Plant Terrestrialization.</title>
        <authorList>
            <person name="Nishiyama T."/>
            <person name="Sakayama H."/>
            <person name="Vries J.D."/>
            <person name="Buschmann H."/>
            <person name="Saint-Marcoux D."/>
            <person name="Ullrich K.K."/>
            <person name="Haas F.B."/>
            <person name="Vanderstraeten L."/>
            <person name="Becker D."/>
            <person name="Lang D."/>
            <person name="Vosolsobe S."/>
            <person name="Rombauts S."/>
            <person name="Wilhelmsson P.K.I."/>
            <person name="Janitza P."/>
            <person name="Kern R."/>
            <person name="Heyl A."/>
            <person name="Rumpler F."/>
            <person name="Villalobos L.I.A.C."/>
            <person name="Clay J.M."/>
            <person name="Skokan R."/>
            <person name="Toyoda A."/>
            <person name="Suzuki Y."/>
            <person name="Kagoshima H."/>
            <person name="Schijlen E."/>
            <person name="Tajeshwar N."/>
            <person name="Catarino B."/>
            <person name="Hetherington A.J."/>
            <person name="Saltykova A."/>
            <person name="Bonnot C."/>
            <person name="Breuninger H."/>
            <person name="Symeonidi A."/>
            <person name="Radhakrishnan G.V."/>
            <person name="Van Nieuwerburgh F."/>
            <person name="Deforce D."/>
            <person name="Chang C."/>
            <person name="Karol K.G."/>
            <person name="Hedrich R."/>
            <person name="Ulvskov P."/>
            <person name="Glockner G."/>
            <person name="Delwiche C.F."/>
            <person name="Petrasek J."/>
            <person name="Van de Peer Y."/>
            <person name="Friml J."/>
            <person name="Beilby M."/>
            <person name="Dolan L."/>
            <person name="Kohara Y."/>
            <person name="Sugano S."/>
            <person name="Fujiyama A."/>
            <person name="Delaux P.-M."/>
            <person name="Quint M."/>
            <person name="TheiBen G."/>
            <person name="Hagemann M."/>
            <person name="Harholt J."/>
            <person name="Dunand C."/>
            <person name="Zachgo S."/>
            <person name="Langdale J."/>
            <person name="Maumus F."/>
            <person name="Straeten D.V.D."/>
            <person name="Gould S.B."/>
            <person name="Rensing S.A."/>
        </authorList>
    </citation>
    <scope>NUCLEOTIDE SEQUENCE [LARGE SCALE GENOMIC DNA]</scope>
    <source>
        <strain evidence="3 4">S276</strain>
    </source>
</reference>
<dbReference type="InterPro" id="IPR006553">
    <property type="entry name" value="Leu-rich_rpt_Cys-con_subtyp"/>
</dbReference>
<feature type="region of interest" description="Disordered" evidence="1">
    <location>
        <begin position="536"/>
        <end position="593"/>
    </location>
</feature>
<evidence type="ECO:0000313" key="3">
    <source>
        <dbReference type="EMBL" id="GBG72416.1"/>
    </source>
</evidence>
<evidence type="ECO:0000259" key="2">
    <source>
        <dbReference type="PROSITE" id="PS50181"/>
    </source>
</evidence>
<dbReference type="EMBL" id="BFEA01000165">
    <property type="protein sequence ID" value="GBG72416.1"/>
    <property type="molecule type" value="Genomic_DNA"/>
</dbReference>
<feature type="compositionally biased region" description="Basic and acidic residues" evidence="1">
    <location>
        <begin position="42"/>
        <end position="54"/>
    </location>
</feature>
<protein>
    <recommendedName>
        <fullName evidence="2">F-box domain-containing protein</fullName>
    </recommendedName>
</protein>
<gene>
    <name evidence="3" type="ORF">CBR_g11995</name>
</gene>
<dbReference type="InterPro" id="IPR057207">
    <property type="entry name" value="FBXL15_LRR"/>
</dbReference>
<feature type="compositionally biased region" description="Low complexity" evidence="1">
    <location>
        <begin position="501"/>
        <end position="518"/>
    </location>
</feature>
<dbReference type="SMART" id="SM00367">
    <property type="entry name" value="LRR_CC"/>
    <property type="match status" value="15"/>
</dbReference>
<dbReference type="SUPFAM" id="SSF52058">
    <property type="entry name" value="L domain-like"/>
    <property type="match status" value="1"/>
</dbReference>
<dbReference type="PANTHER" id="PTHR13318">
    <property type="entry name" value="PARTNER OF PAIRED, ISOFORM B-RELATED"/>
    <property type="match status" value="1"/>
</dbReference>
<feature type="region of interest" description="Disordered" evidence="1">
    <location>
        <begin position="620"/>
        <end position="651"/>
    </location>
</feature>
<sequence>MKGFSTTMALLGEENGVSLSHNPVRERERGQDGEEQEEEEEGRGVRRVDDEVRPRNQRVGWAEESSRRRSRHLDLPDEQASAAFLAGIGVVSGPSGTIYPFVREGGGDVSVVRPRSLLSTHLGGMSPFASATFSSGREAAVQASEYANPSFAGPSCSSSLSGSSSLWVEVGNREGLVVDDHTTSPLPDPKGSVLVGARCGSHTSNSSVLVSGYETWQPQGYSEERSQIHDGSCGGGEGSRCGLDELGERGLGNGRVAMCRRAAVAMVGAEAAAGAGSTAGVMTNQPESAVVSEGEGRERGGDVRRISAGDGREDVREDFLRMSSAPPDMSMGVEQGSLRRARVPYRAWGVVNPSVGAPAEQRQEGRRHDLAGPGKFSGVGGESSTAAGGGGGGGGDGDWTTGVGVNGGKMNRCRAFSHHGRGAGGGSNGVGEMVSSGIREVSTATEARGALMPHGVLVGSPQSRPSVNVHHKRVKYLSLGKSRMGDCFLSSPSSSPPTSPPVGTSSVSSQPSSPASSADDNQWELAEVPEWVAAASAMRGGGGGGGGGGSDCNGVATGSGRIASMARSTEGAKGGEGKREKMNDRAKGDVNGMGDLNGGGVGEGGGGGFDGHGGCRWGAGEGGGWGGGNRRGTEEEVYDDGEESEEMSSASTMDITDDLLHKVFSFLDYVGLCNAARVCKQWRIASSHEDFWRTLNFENKRITLSQVVQLCARYPRATTLNLKGATCADNEHFVRDSIRTLTHLETLVLGKGIFSESLFWHISTECPSLKRLSITEAVLGSTHAQEILVRHDSLQELQIVKCRVIRIAVRCPQLEFLSLKSTSAASASLTCPQLLHLDVSNCHKLPDSGVRAAATLCPLLQVLDVKSCENVTDETLRDIAVACPSLTKLDASHCPGLALEGLRMPNLVEMKLEGCEGINTSSMTALGHCEMLETLVLNYCWLLQSVTLDLPRLQSISLKSCRKLMEVALRSPALKSLDVTQCHALHRIDVTSKTVESLVLKHQTGLASMALRCPLLRDVDLSNCDALTNAVFDVFSDLEACPLLSLLVLDSCEGLTEVKLSSCKLSSLSLVGCRNIASIDLSCQSLGALHLDGCDRLTEARFSPVGLQSLNLGICPHLASLVLNAPEMTVLDLRGCGTLKEAHITCPKLTSLDASYCSRLGDEMLAATASACLSLQTLVLAACPAIGAAGLLALKGLPALNTLDLSYTEIQDLSPVFEACPQIRVLRVSACKWLDDAALAPLYDSQALMNLRELDVSYCNLSNAALGSVLALCPRLVSVNLSGCENVTDLVWDRISGRPLASDSDDLSDAQIGEEIEKRLTSDQGIALDLYSGERILEQVRLQSPAQEDEPVVGLQYMDIDAAEASEREGEDSVMSSACGSRYPLACARKIGNARADVAHCQLLANEDGYMSLDSLDLSPDVLGPEFVGTVRTDTEILRRAGELGKPLMSDDDSRALQTLICVGCKSIRCAVVLENASCNDLTCLNLSLSRNLREVRLACSNLRSLNLSNCVSLVTLKLQCPRLTSLFLQACCIEVEVLRQAVRSCAALETLDVRNCCKVTPAVLTHIREVCPQLKRLYNSLSG</sequence>
<keyword evidence="4" id="KW-1185">Reference proteome</keyword>
<dbReference type="Gramene" id="GBG72416">
    <property type="protein sequence ID" value="GBG72416"/>
    <property type="gene ID" value="CBR_g11995"/>
</dbReference>
<dbReference type="Gene3D" id="3.80.10.10">
    <property type="entry name" value="Ribonuclease Inhibitor"/>
    <property type="match status" value="3"/>
</dbReference>
<feature type="region of interest" description="Disordered" evidence="1">
    <location>
        <begin position="487"/>
        <end position="522"/>
    </location>
</feature>
<dbReference type="GO" id="GO:0019005">
    <property type="term" value="C:SCF ubiquitin ligase complex"/>
    <property type="evidence" value="ECO:0007669"/>
    <property type="project" value="TreeGrafter"/>
</dbReference>
<organism evidence="3 4">
    <name type="scientific">Chara braunii</name>
    <name type="common">Braun's stonewort</name>
    <dbReference type="NCBI Taxonomy" id="69332"/>
    <lineage>
        <taxon>Eukaryota</taxon>
        <taxon>Viridiplantae</taxon>
        <taxon>Streptophyta</taxon>
        <taxon>Charophyceae</taxon>
        <taxon>Charales</taxon>
        <taxon>Characeae</taxon>
        <taxon>Chara</taxon>
    </lineage>
</organism>
<feature type="compositionally biased region" description="Basic and acidic residues" evidence="1">
    <location>
        <begin position="573"/>
        <end position="588"/>
    </location>
</feature>
<accession>A0A388KQV0</accession>
<dbReference type="InterPro" id="IPR001810">
    <property type="entry name" value="F-box_dom"/>
</dbReference>
<proteinExistence type="predicted"/>
<dbReference type="GO" id="GO:0031146">
    <property type="term" value="P:SCF-dependent proteasomal ubiquitin-dependent protein catabolic process"/>
    <property type="evidence" value="ECO:0007669"/>
    <property type="project" value="TreeGrafter"/>
</dbReference>
<feature type="compositionally biased region" description="Basic and acidic residues" evidence="1">
    <location>
        <begin position="361"/>
        <end position="370"/>
    </location>
</feature>
<feature type="compositionally biased region" description="Gly residues" evidence="1">
    <location>
        <begin position="539"/>
        <end position="551"/>
    </location>
</feature>
<dbReference type="PROSITE" id="PS50181">
    <property type="entry name" value="FBOX"/>
    <property type="match status" value="1"/>
</dbReference>
<dbReference type="Pfam" id="PF12937">
    <property type="entry name" value="F-box-like"/>
    <property type="match status" value="1"/>
</dbReference>
<feature type="region of interest" description="Disordered" evidence="1">
    <location>
        <begin position="356"/>
        <end position="403"/>
    </location>
</feature>
<dbReference type="Proteomes" id="UP000265515">
    <property type="component" value="Unassembled WGS sequence"/>
</dbReference>
<feature type="compositionally biased region" description="Basic and acidic residues" evidence="1">
    <location>
        <begin position="64"/>
        <end position="74"/>
    </location>
</feature>
<evidence type="ECO:0000313" key="4">
    <source>
        <dbReference type="Proteomes" id="UP000265515"/>
    </source>
</evidence>
<dbReference type="SUPFAM" id="SSF52047">
    <property type="entry name" value="RNI-like"/>
    <property type="match status" value="2"/>
</dbReference>
<dbReference type="Pfam" id="PF25372">
    <property type="entry name" value="DUF7885"/>
    <property type="match status" value="1"/>
</dbReference>
<dbReference type="InterPro" id="IPR032675">
    <property type="entry name" value="LRR_dom_sf"/>
</dbReference>
<dbReference type="PANTHER" id="PTHR13318:SF178">
    <property type="entry name" value="OS02G0200900 PROTEIN"/>
    <property type="match status" value="1"/>
</dbReference>
<feature type="region of interest" description="Disordered" evidence="1">
    <location>
        <begin position="1"/>
        <end position="74"/>
    </location>
</feature>
<feature type="compositionally biased region" description="Acidic residues" evidence="1">
    <location>
        <begin position="635"/>
        <end position="646"/>
    </location>
</feature>
<feature type="compositionally biased region" description="Gly residues" evidence="1">
    <location>
        <begin position="620"/>
        <end position="630"/>
    </location>
</feature>